<evidence type="ECO:0000256" key="10">
    <source>
        <dbReference type="ARBA" id="ARBA00023125"/>
    </source>
</evidence>
<gene>
    <name evidence="14" type="primary">polC</name>
    <name evidence="19" type="ORF">AKJ42_01575</name>
</gene>
<dbReference type="InterPro" id="IPR056171">
    <property type="entry name" value="PolC_DP2_central_dom"/>
</dbReference>
<keyword evidence="5 14" id="KW-0235">DNA replication</keyword>
<comment type="subunit">
    <text evidence="2 14">Heterodimer of a large subunit and a small subunit.</text>
</comment>
<evidence type="ECO:0000313" key="19">
    <source>
        <dbReference type="EMBL" id="KXB00135.1"/>
    </source>
</evidence>
<dbReference type="GO" id="GO:0006308">
    <property type="term" value="P:DNA catabolic process"/>
    <property type="evidence" value="ECO:0007669"/>
    <property type="project" value="UniProtKB-UniRule"/>
</dbReference>
<evidence type="ECO:0000256" key="6">
    <source>
        <dbReference type="ARBA" id="ARBA00022722"/>
    </source>
</evidence>
<dbReference type="Pfam" id="PF03833">
    <property type="entry name" value="PolC_DP2_N"/>
    <property type="match status" value="1"/>
</dbReference>
<evidence type="ECO:0000259" key="16">
    <source>
        <dbReference type="Pfam" id="PF03833"/>
    </source>
</evidence>
<comment type="catalytic activity">
    <reaction evidence="14">
        <text>Exonucleolytic cleavage in the 3'- to 5'-direction to yield nucleoside 5'-phosphates.</text>
        <dbReference type="EC" id="3.1.11.1"/>
    </reaction>
</comment>
<evidence type="ECO:0000256" key="7">
    <source>
        <dbReference type="ARBA" id="ARBA00022801"/>
    </source>
</evidence>
<evidence type="ECO:0000256" key="14">
    <source>
        <dbReference type="HAMAP-Rule" id="MF_00324"/>
    </source>
</evidence>
<protein>
    <recommendedName>
        <fullName evidence="14">DNA polymerase II large subunit</fullName>
        <shortName evidence="14">Pol II</shortName>
        <ecNumber evidence="14">2.7.7.7</ecNumber>
    </recommendedName>
    <alternativeName>
        <fullName evidence="14">Exodeoxyribonuclease large subunit</fullName>
        <ecNumber evidence="14">3.1.11.1</ecNumber>
    </alternativeName>
</protein>
<evidence type="ECO:0000256" key="1">
    <source>
        <dbReference type="ARBA" id="ARBA00011053"/>
    </source>
</evidence>
<evidence type="ECO:0000313" key="20">
    <source>
        <dbReference type="Proteomes" id="UP000070520"/>
    </source>
</evidence>
<dbReference type="GO" id="GO:0006261">
    <property type="term" value="P:DNA-templated DNA replication"/>
    <property type="evidence" value="ECO:0007669"/>
    <property type="project" value="UniProtKB-UniRule"/>
</dbReference>
<keyword evidence="3 14" id="KW-0808">Transferase</keyword>
<evidence type="ECO:0000259" key="18">
    <source>
        <dbReference type="Pfam" id="PF24846"/>
    </source>
</evidence>
<evidence type="ECO:0000256" key="12">
    <source>
        <dbReference type="ARBA" id="ARBA00025068"/>
    </source>
</evidence>
<dbReference type="GO" id="GO:0008310">
    <property type="term" value="F:single-stranded DNA 3'-5' DNA exonuclease activity"/>
    <property type="evidence" value="ECO:0007669"/>
    <property type="project" value="UniProtKB-EC"/>
</dbReference>
<dbReference type="HAMAP" id="MF_00324">
    <property type="entry name" value="DNApol_II_L_arch"/>
    <property type="match status" value="1"/>
</dbReference>
<dbReference type="EC" id="3.1.11.1" evidence="14"/>
<dbReference type="GO" id="GO:0003887">
    <property type="term" value="F:DNA-directed DNA polymerase activity"/>
    <property type="evidence" value="ECO:0007669"/>
    <property type="project" value="UniProtKB-UniRule"/>
</dbReference>
<dbReference type="Pfam" id="PF24844">
    <property type="entry name" value="PolC_DP2_central"/>
    <property type="match status" value="1"/>
</dbReference>
<dbReference type="EC" id="2.7.7.7" evidence="14"/>
<accession>A0A133V140</accession>
<dbReference type="PANTHER" id="PTHR42210">
    <property type="entry name" value="DNA POLYMERASE II LARGE SUBUNIT"/>
    <property type="match status" value="1"/>
</dbReference>
<evidence type="ECO:0000256" key="11">
    <source>
        <dbReference type="ARBA" id="ARBA00023268"/>
    </source>
</evidence>
<dbReference type="PIRSF" id="PIRSF016275">
    <property type="entry name" value="PolC_DP2"/>
    <property type="match status" value="1"/>
</dbReference>
<dbReference type="AlphaFoldDB" id="A0A133V140"/>
<evidence type="ECO:0000256" key="9">
    <source>
        <dbReference type="ARBA" id="ARBA00022932"/>
    </source>
</evidence>
<dbReference type="NCBIfam" id="TIGR00354">
    <property type="entry name" value="polC"/>
    <property type="match status" value="1"/>
</dbReference>
<dbReference type="InterPro" id="IPR056172">
    <property type="entry name" value="PolC_DP2_cat_dom"/>
</dbReference>
<keyword evidence="20" id="KW-1185">Reference proteome</keyword>
<keyword evidence="6 14" id="KW-0540">Nuclease</keyword>
<keyword evidence="9 14" id="KW-0239">DNA-directed DNA polymerase</keyword>
<proteinExistence type="inferred from homology"/>
<name>A0A133V140_9EURY</name>
<dbReference type="InterPro" id="IPR004475">
    <property type="entry name" value="PolC_DP2"/>
</dbReference>
<feature type="domain" description="DNA polymerase II large subunit DP2 N-terminal" evidence="16">
    <location>
        <begin position="3"/>
        <end position="272"/>
    </location>
</feature>
<evidence type="ECO:0000256" key="5">
    <source>
        <dbReference type="ARBA" id="ARBA00022705"/>
    </source>
</evidence>
<dbReference type="EMBL" id="LHXW01000012">
    <property type="protein sequence ID" value="KXB00135.1"/>
    <property type="molecule type" value="Genomic_DNA"/>
</dbReference>
<keyword evidence="8 14" id="KW-0269">Exonuclease</keyword>
<comment type="similarity">
    <text evidence="1 14">Belongs to the archaeal DNA polymerase II family.</text>
</comment>
<organism evidence="19 20">
    <name type="scientific">candidate division MSBL1 archaeon SCGC-AAA261C02</name>
    <dbReference type="NCBI Taxonomy" id="1698272"/>
    <lineage>
        <taxon>Archaea</taxon>
        <taxon>Methanobacteriati</taxon>
        <taxon>Methanobacteriota</taxon>
        <taxon>candidate division MSBL1</taxon>
    </lineage>
</organism>
<evidence type="ECO:0000256" key="13">
    <source>
        <dbReference type="ARBA" id="ARBA00049244"/>
    </source>
</evidence>
<sequence length="1136" mass="127174">MEEYFQDLEKRLDQAYEVAGKARSQGFDPDLEPEVPQAEDLAARVEKLAGPEGVAESIRELERELSREELAFEIAEMVVENKFERLGPVKAAEQAVRTALAIITEGIAAAAPIEGITHVDVKKNFDGTSYLSIYFAGPIRSAGGTAAALAVLVGDFVRRKLDVNIYDPTDLEVERFVEEVEIYDGIKTLQYSPSESEVRKAVRNIPVEITGEPTEHETVTGYRDLDRIETNRIRGGAVLALAEGVLQKAPKLRKHVSKLELDGWEWLSDLAKSASKEEETKGYPKGDKYLKNIIAGRPVFGYPQRPGGFRLRYGRARNTGLAAAGIHPATMRILNDHISTGIQLKIERPGKAAAIAPVDTLEGPIIKLRDGSVLQVTSEEQAKELKDKIEEILFLGDILIGFGEFLENNHSLMPAGYCEEWWAEEVRKTLGEKREDVELEPYLDPAYGKPPVQPAVEISEKLAVPLHPSYTYFYHDLSLEELEKLGQWLASGEPEFDGEILKRVRLEVKEIPKRFLERLGVPHQVKDGNVIIGEEAYPLYTCLGLIQDGALDSKTLISTLQENPDKTQLEIIKILTGFPVRAKAPTRIGSRMGRPEKTKPRKMSPPPHVLFPTGLKGGPRRSVPKASESGSLDLEVANSKCPNCGEFTFKKKCPKCGATTEITEYCRKCKAERPAESGKCLACGSRVVHYRERKVEVKSLLDEALENLQEPLPDEIKGVKGMTSTYKLPEPLEKGILRAKHNIYVFKDGTTRFDATDLPLTHFRPREVKIPIEKLQELGYDRDHEGRPLENEDQVLELKPQDILLSEPAADYLLNSAKFVDELLEKFYGLPPYYNATEKEDLIGQLVIGLAPHTSAGITGRIIGFTDARVGYAHPYFHAAKRRNADGDEDAVMLLLDGLLNFSQFYLPETRGGKMDAPLVLTTRLDPREVDDEAHNLDVMSSYPIEFYEATQHYEDPSNLTSKIETVKDRLGTPAQYENLKFTQIHNPTTISAGPEECKYKSLETMKEKAYSQLELGRKIMAVDESNVAERLIEHHFIPDLKGNLRAFSRQKFRCTTCNRKYRRVPLDGKCSNCGGKLILTVTQGGVEKYMDIAMKVAKDYKVSDYTQQRLGLAKTEIASVFESDIRKQLSLADFA</sequence>
<dbReference type="GO" id="GO:0003677">
    <property type="term" value="F:DNA binding"/>
    <property type="evidence" value="ECO:0007669"/>
    <property type="project" value="UniProtKB-UniRule"/>
</dbReference>
<reference evidence="19 20" key="1">
    <citation type="journal article" date="2016" name="Sci. Rep.">
        <title>Metabolic traits of an uncultured archaeal lineage -MSBL1- from brine pools of the Red Sea.</title>
        <authorList>
            <person name="Mwirichia R."/>
            <person name="Alam I."/>
            <person name="Rashid M."/>
            <person name="Vinu M."/>
            <person name="Ba-Alawi W."/>
            <person name="Anthony Kamau A."/>
            <person name="Kamanda Ngugi D."/>
            <person name="Goker M."/>
            <person name="Klenk H.P."/>
            <person name="Bajic V."/>
            <person name="Stingl U."/>
        </authorList>
    </citation>
    <scope>NUCLEOTIDE SEQUENCE [LARGE SCALE GENOMIC DNA]</scope>
    <source>
        <strain evidence="19">SCGC-AAA261C02</strain>
    </source>
</reference>
<evidence type="ECO:0000256" key="2">
    <source>
        <dbReference type="ARBA" id="ARBA00011315"/>
    </source>
</evidence>
<keyword evidence="4 14" id="KW-0548">Nucleotidyltransferase</keyword>
<dbReference type="InterPro" id="IPR016033">
    <property type="entry name" value="PolC_DP2_N"/>
</dbReference>
<keyword evidence="11 14" id="KW-0511">Multifunctional enzyme</keyword>
<feature type="domain" description="DNA polymerase II large subunit DP2 central" evidence="17">
    <location>
        <begin position="278"/>
        <end position="672"/>
    </location>
</feature>
<dbReference type="PATRIC" id="fig|1698272.3.peg.119"/>
<evidence type="ECO:0000256" key="3">
    <source>
        <dbReference type="ARBA" id="ARBA00022679"/>
    </source>
</evidence>
<evidence type="ECO:0000256" key="8">
    <source>
        <dbReference type="ARBA" id="ARBA00022839"/>
    </source>
</evidence>
<dbReference type="Pfam" id="PF24846">
    <property type="entry name" value="PolC_DP2_cat"/>
    <property type="match status" value="1"/>
</dbReference>
<feature type="domain" description="DNA polymerase II large subunit DP2 catalytic" evidence="18">
    <location>
        <begin position="714"/>
        <end position="1009"/>
    </location>
</feature>
<dbReference type="Proteomes" id="UP000070520">
    <property type="component" value="Unassembled WGS sequence"/>
</dbReference>
<comment type="function">
    <text evidence="12 14">Possesses two activities: a DNA synthesis (polymerase) and an exonucleolytic activity that degrades single-stranded DNA in the 3'- to 5'-direction. Has a template-primer preference which is characteristic of a replicative DNA polymerase.</text>
</comment>
<keyword evidence="7 14" id="KW-0378">Hydrolase</keyword>
<dbReference type="NCBIfam" id="NF003103">
    <property type="entry name" value="PRK04023.1"/>
    <property type="match status" value="1"/>
</dbReference>
<evidence type="ECO:0000256" key="15">
    <source>
        <dbReference type="SAM" id="MobiDB-lite"/>
    </source>
</evidence>
<evidence type="ECO:0000256" key="4">
    <source>
        <dbReference type="ARBA" id="ARBA00022695"/>
    </source>
</evidence>
<dbReference type="PANTHER" id="PTHR42210:SF1">
    <property type="entry name" value="DNA POLYMERASE II LARGE SUBUNIT"/>
    <property type="match status" value="1"/>
</dbReference>
<feature type="region of interest" description="Disordered" evidence="15">
    <location>
        <begin position="589"/>
        <end position="629"/>
    </location>
</feature>
<comment type="catalytic activity">
    <reaction evidence="13 14">
        <text>DNA(n) + a 2'-deoxyribonucleoside 5'-triphosphate = DNA(n+1) + diphosphate</text>
        <dbReference type="Rhea" id="RHEA:22508"/>
        <dbReference type="Rhea" id="RHEA-COMP:17339"/>
        <dbReference type="Rhea" id="RHEA-COMP:17340"/>
        <dbReference type="ChEBI" id="CHEBI:33019"/>
        <dbReference type="ChEBI" id="CHEBI:61560"/>
        <dbReference type="ChEBI" id="CHEBI:173112"/>
        <dbReference type="EC" id="2.7.7.7"/>
    </reaction>
</comment>
<evidence type="ECO:0000259" key="17">
    <source>
        <dbReference type="Pfam" id="PF24844"/>
    </source>
</evidence>
<comment type="caution">
    <text evidence="19">The sequence shown here is derived from an EMBL/GenBank/DDBJ whole genome shotgun (WGS) entry which is preliminary data.</text>
</comment>
<keyword evidence="10 14" id="KW-0238">DNA-binding</keyword>